<organism evidence="2 3">
    <name type="scientific">Seminavis robusta</name>
    <dbReference type="NCBI Taxonomy" id="568900"/>
    <lineage>
        <taxon>Eukaryota</taxon>
        <taxon>Sar</taxon>
        <taxon>Stramenopiles</taxon>
        <taxon>Ochrophyta</taxon>
        <taxon>Bacillariophyta</taxon>
        <taxon>Bacillariophyceae</taxon>
        <taxon>Bacillariophycidae</taxon>
        <taxon>Naviculales</taxon>
        <taxon>Naviculaceae</taxon>
        <taxon>Seminavis</taxon>
    </lineage>
</organism>
<feature type="region of interest" description="Disordered" evidence="1">
    <location>
        <begin position="22"/>
        <end position="48"/>
    </location>
</feature>
<dbReference type="Proteomes" id="UP001153069">
    <property type="component" value="Unassembled WGS sequence"/>
</dbReference>
<evidence type="ECO:0000313" key="2">
    <source>
        <dbReference type="EMBL" id="CAB9516555.1"/>
    </source>
</evidence>
<dbReference type="OrthoDB" id="10664766at2759"/>
<comment type="caution">
    <text evidence="2">The sequence shown here is derived from an EMBL/GenBank/DDBJ whole genome shotgun (WGS) entry which is preliminary data.</text>
</comment>
<feature type="region of interest" description="Disordered" evidence="1">
    <location>
        <begin position="432"/>
        <end position="454"/>
    </location>
</feature>
<name>A0A9N8E9Y4_9STRA</name>
<evidence type="ECO:0000256" key="1">
    <source>
        <dbReference type="SAM" id="MobiDB-lite"/>
    </source>
</evidence>
<protein>
    <submittedName>
        <fullName evidence="2">Uncharacterized protein</fullName>
    </submittedName>
</protein>
<keyword evidence="3" id="KW-1185">Reference proteome</keyword>
<feature type="region of interest" description="Disordered" evidence="1">
    <location>
        <begin position="292"/>
        <end position="316"/>
    </location>
</feature>
<proteinExistence type="predicted"/>
<sequence length="479" mass="53146">MDRKRVRRGESFGRLGVDRTISNSLKSPSRQKQRCVDSDSSASSETNIHEHDGAALNVRFAEATPMIYLCSHYDKDMTKDEVEQRKKELWYSRADFENFLKERIATIRLLKLVQGDASALRTHCPDLCLRGLEPYQSTTLNQEMQCQRQWHLRVVLSEQSLQKSSKADPERLRQAAEERSEWARMRAQQLGSLDEQEATGRAPAFLSENLTAAIRRRSLASAQLGMERLVLNQQPQFPQQQPRRASLPHIATTTTTATPIGLASRRVPVDLAILKEWNAKFLADIKSQLPNGSASANNTTSPTATVGNIQTLSDKTAESRRALQSGLFRRTSLPLPSNSALFGSNSVSRSTSLNTAVVGNPLGYGEQLINGMNASITNKKEELRVTATNPSFRFPVRRDSLVGLRRESFLASRTNGMSETYTMANNDISSSLSNRESAAATSAKTAPKADPPAPGLNALAEACFRFPVRRDSLSNVHWD</sequence>
<gene>
    <name evidence="2" type="ORF">SEMRO_791_G202990.1</name>
</gene>
<evidence type="ECO:0000313" key="3">
    <source>
        <dbReference type="Proteomes" id="UP001153069"/>
    </source>
</evidence>
<dbReference type="EMBL" id="CAICTM010000790">
    <property type="protein sequence ID" value="CAB9516555.1"/>
    <property type="molecule type" value="Genomic_DNA"/>
</dbReference>
<dbReference type="AlphaFoldDB" id="A0A9N8E9Y4"/>
<feature type="compositionally biased region" description="Low complexity" evidence="1">
    <location>
        <begin position="437"/>
        <end position="448"/>
    </location>
</feature>
<feature type="compositionally biased region" description="Low complexity" evidence="1">
    <location>
        <begin position="292"/>
        <end position="305"/>
    </location>
</feature>
<reference evidence="2" key="1">
    <citation type="submission" date="2020-06" db="EMBL/GenBank/DDBJ databases">
        <authorList>
            <consortium name="Plant Systems Biology data submission"/>
        </authorList>
    </citation>
    <scope>NUCLEOTIDE SEQUENCE</scope>
    <source>
        <strain evidence="2">D6</strain>
    </source>
</reference>
<accession>A0A9N8E9Y4</accession>